<dbReference type="NCBIfam" id="TIGR01489">
    <property type="entry name" value="DKMTPPase-SF"/>
    <property type="match status" value="1"/>
</dbReference>
<evidence type="ECO:0000256" key="3">
    <source>
        <dbReference type="ARBA" id="ARBA00022801"/>
    </source>
</evidence>
<proteinExistence type="predicted"/>
<dbReference type="InterPro" id="IPR006384">
    <property type="entry name" value="HAD_hydro_PyrdxlP_Pase-like"/>
</dbReference>
<name>A0A0V0R4A5_PSEPJ</name>
<dbReference type="Proteomes" id="UP000054937">
    <property type="component" value="Unassembled WGS sequence"/>
</dbReference>
<dbReference type="Gene3D" id="3.40.50.1000">
    <property type="entry name" value="HAD superfamily/HAD-like"/>
    <property type="match status" value="1"/>
</dbReference>
<dbReference type="AlphaFoldDB" id="A0A0V0R4A5"/>
<dbReference type="InterPro" id="IPR016965">
    <property type="entry name" value="Pase_PHOSPHO-typ"/>
</dbReference>
<dbReference type="NCBIfam" id="TIGR01488">
    <property type="entry name" value="HAD-SF-IB"/>
    <property type="match status" value="1"/>
</dbReference>
<dbReference type="PANTHER" id="PTHR20889:SF12">
    <property type="entry name" value="LP01149P"/>
    <property type="match status" value="1"/>
</dbReference>
<evidence type="ECO:0000256" key="1">
    <source>
        <dbReference type="ARBA" id="ARBA00001946"/>
    </source>
</evidence>
<dbReference type="Pfam" id="PF06888">
    <property type="entry name" value="Put_Phosphatase"/>
    <property type="match status" value="1"/>
</dbReference>
<evidence type="ECO:0000256" key="6">
    <source>
        <dbReference type="PIRSR" id="PIRSR031051-3"/>
    </source>
</evidence>
<feature type="binding site" evidence="6">
    <location>
        <position position="195"/>
    </location>
    <ligand>
        <name>Mg(2+)</name>
        <dbReference type="ChEBI" id="CHEBI:18420"/>
    </ligand>
</feature>
<dbReference type="OrthoDB" id="10267182at2759"/>
<dbReference type="EMBL" id="LDAU01000053">
    <property type="protein sequence ID" value="KRX09226.1"/>
    <property type="molecule type" value="Genomic_DNA"/>
</dbReference>
<keyword evidence="3" id="KW-0378">Hydrolase</keyword>
<keyword evidence="2 6" id="KW-0479">Metal-binding</keyword>
<reference evidence="7 8" key="1">
    <citation type="journal article" date="2015" name="Sci. Rep.">
        <title>Genome of the facultative scuticociliatosis pathogen Pseudocohnilembus persalinus provides insight into its virulence through horizontal gene transfer.</title>
        <authorList>
            <person name="Xiong J."/>
            <person name="Wang G."/>
            <person name="Cheng J."/>
            <person name="Tian M."/>
            <person name="Pan X."/>
            <person name="Warren A."/>
            <person name="Jiang C."/>
            <person name="Yuan D."/>
            <person name="Miao W."/>
        </authorList>
    </citation>
    <scope>NUCLEOTIDE SEQUENCE [LARGE SCALE GENOMIC DNA]</scope>
    <source>
        <strain evidence="7">36N120E</strain>
    </source>
</reference>
<dbReference type="PANTHER" id="PTHR20889">
    <property type="entry name" value="PHOSPHATASE, ORPHAN 1, 2"/>
    <property type="match status" value="1"/>
</dbReference>
<dbReference type="PIRSF" id="PIRSF031051">
    <property type="entry name" value="PyrdxlP_Pase_PHOSPHO2"/>
    <property type="match status" value="1"/>
</dbReference>
<protein>
    <submittedName>
        <fullName evidence="7">HAD-like domain</fullName>
    </submittedName>
</protein>
<comment type="cofactor">
    <cofactor evidence="1 6">
        <name>Mg(2+)</name>
        <dbReference type="ChEBI" id="CHEBI:18420"/>
    </cofactor>
</comment>
<comment type="caution">
    <text evidence="7">The sequence shown here is derived from an EMBL/GenBank/DDBJ whole genome shotgun (WGS) entry which is preliminary data.</text>
</comment>
<feature type="binding site" evidence="6">
    <location>
        <position position="23"/>
    </location>
    <ligand>
        <name>Mg(2+)</name>
        <dbReference type="ChEBI" id="CHEBI:18420"/>
    </ligand>
</feature>
<accession>A0A0V0R4A5</accession>
<dbReference type="GO" id="GO:0016791">
    <property type="term" value="F:phosphatase activity"/>
    <property type="evidence" value="ECO:0007669"/>
    <property type="project" value="InterPro"/>
</dbReference>
<dbReference type="GO" id="GO:0046872">
    <property type="term" value="F:metal ion binding"/>
    <property type="evidence" value="ECO:0007669"/>
    <property type="project" value="UniProtKB-KW"/>
</dbReference>
<gene>
    <name evidence="7" type="ORF">PPERSA_05895</name>
</gene>
<feature type="active site" description="Nucleophile" evidence="5">
    <location>
        <position position="23"/>
    </location>
</feature>
<dbReference type="OMA" id="FHSHECQ"/>
<dbReference type="InterPro" id="IPR023214">
    <property type="entry name" value="HAD_sf"/>
</dbReference>
<dbReference type="InterPro" id="IPR036412">
    <property type="entry name" value="HAD-like_sf"/>
</dbReference>
<evidence type="ECO:0000256" key="2">
    <source>
        <dbReference type="ARBA" id="ARBA00022723"/>
    </source>
</evidence>
<keyword evidence="4 6" id="KW-0460">Magnesium</keyword>
<sequence length="259" mass="30191">MQKSIYNIRQYQRGVKKNLFVFDFDETITSKNTDTWIHSALDDGKLPKEVLDKFISKGQWIDFMQIVFDHMHKQGIKVEQMKKVQQQIPLVPGMIDVLKNIKDNDHDAIIISNANNLFIDWILEHHNLQDHVKRIFTNPAYVSENGKIEISGAHTHECNVCWSNQCKTKSMLNYLDEVSNDKQQQIYDKISYFGDGINDLCPILNLDSIDFGFCRVGMGLEEAILKIKQDEKQQNQIKCKIIYWQDGKDVLNAFKQHNL</sequence>
<feature type="active site" description="Proton donor" evidence="5">
    <location>
        <position position="25"/>
    </location>
</feature>
<feature type="binding site" evidence="6">
    <location>
        <position position="25"/>
    </location>
    <ligand>
        <name>Mg(2+)</name>
        <dbReference type="ChEBI" id="CHEBI:18420"/>
    </ligand>
</feature>
<evidence type="ECO:0000313" key="7">
    <source>
        <dbReference type="EMBL" id="KRX09226.1"/>
    </source>
</evidence>
<keyword evidence="8" id="KW-1185">Reference proteome</keyword>
<evidence type="ECO:0000256" key="4">
    <source>
        <dbReference type="ARBA" id="ARBA00022842"/>
    </source>
</evidence>
<evidence type="ECO:0000313" key="8">
    <source>
        <dbReference type="Proteomes" id="UP000054937"/>
    </source>
</evidence>
<dbReference type="SUPFAM" id="SSF56784">
    <property type="entry name" value="HAD-like"/>
    <property type="match status" value="1"/>
</dbReference>
<dbReference type="InParanoid" id="A0A0V0R4A5"/>
<organism evidence="7 8">
    <name type="scientific">Pseudocohnilembus persalinus</name>
    <name type="common">Ciliate</name>
    <dbReference type="NCBI Taxonomy" id="266149"/>
    <lineage>
        <taxon>Eukaryota</taxon>
        <taxon>Sar</taxon>
        <taxon>Alveolata</taxon>
        <taxon>Ciliophora</taxon>
        <taxon>Intramacronucleata</taxon>
        <taxon>Oligohymenophorea</taxon>
        <taxon>Scuticociliatia</taxon>
        <taxon>Philasterida</taxon>
        <taxon>Pseudocohnilembidae</taxon>
        <taxon>Pseudocohnilembus</taxon>
    </lineage>
</organism>
<evidence type="ECO:0000256" key="5">
    <source>
        <dbReference type="PIRSR" id="PIRSR031051-1"/>
    </source>
</evidence>